<keyword evidence="1" id="KW-0732">Signal</keyword>
<feature type="chain" id="PRO_5029611293" evidence="1">
    <location>
        <begin position="21"/>
        <end position="165"/>
    </location>
</feature>
<protein>
    <submittedName>
        <fullName evidence="2">Uncharacterized protein</fullName>
    </submittedName>
</protein>
<dbReference type="EMBL" id="JABANP010000784">
    <property type="protein sequence ID" value="KAF4679105.1"/>
    <property type="molecule type" value="Genomic_DNA"/>
</dbReference>
<gene>
    <name evidence="2" type="ORF">FOZ60_015491</name>
</gene>
<proteinExistence type="predicted"/>
<comment type="caution">
    <text evidence="2">The sequence shown here is derived from an EMBL/GenBank/DDBJ whole genome shotgun (WGS) entry which is preliminary data.</text>
</comment>
<organism evidence="2 3">
    <name type="scientific">Perkinsus olseni</name>
    <name type="common">Perkinsus atlanticus</name>
    <dbReference type="NCBI Taxonomy" id="32597"/>
    <lineage>
        <taxon>Eukaryota</taxon>
        <taxon>Sar</taxon>
        <taxon>Alveolata</taxon>
        <taxon>Perkinsozoa</taxon>
        <taxon>Perkinsea</taxon>
        <taxon>Perkinsida</taxon>
        <taxon>Perkinsidae</taxon>
        <taxon>Perkinsus</taxon>
    </lineage>
</organism>
<name>A0A7J6N5M1_PEROL</name>
<evidence type="ECO:0000313" key="2">
    <source>
        <dbReference type="EMBL" id="KAF4679105.1"/>
    </source>
</evidence>
<feature type="signal peptide" evidence="1">
    <location>
        <begin position="1"/>
        <end position="20"/>
    </location>
</feature>
<accession>A0A7J6N5M1</accession>
<dbReference type="AlphaFoldDB" id="A0A7J6N5M1"/>
<evidence type="ECO:0000313" key="3">
    <source>
        <dbReference type="Proteomes" id="UP000541610"/>
    </source>
</evidence>
<dbReference type="Proteomes" id="UP000541610">
    <property type="component" value="Unassembled WGS sequence"/>
</dbReference>
<reference evidence="2 3" key="1">
    <citation type="submission" date="2020-04" db="EMBL/GenBank/DDBJ databases">
        <title>Perkinsus olseni comparative genomics.</title>
        <authorList>
            <person name="Bogema D.R."/>
        </authorList>
    </citation>
    <scope>NUCLEOTIDE SEQUENCE [LARGE SCALE GENOMIC DNA]</scope>
    <source>
        <strain evidence="2">00978-12</strain>
    </source>
</reference>
<evidence type="ECO:0000256" key="1">
    <source>
        <dbReference type="SAM" id="SignalP"/>
    </source>
</evidence>
<sequence>MVALQHLIVLLYLLPAAVLGLPDNAGGTLRKVGNGALHPIPPQCLNGAMDPVSLSEECIPPFLNHMLVNAATPRMREELRRLKLNVSEYTYFEVYSYSVDFSDKESDTALMVKRSGPDSVGGVFYFREVHDAVQDRSKWVCTLCPPESAQFHYTRIVGGDDDAEG</sequence>